<keyword evidence="6 11" id="KW-0067">ATP-binding</keyword>
<evidence type="ECO:0000259" key="14">
    <source>
        <dbReference type="PROSITE" id="PS51194"/>
    </source>
</evidence>
<name>N9VHY9_9GAMM</name>
<dbReference type="GO" id="GO:0005524">
    <property type="term" value="F:ATP binding"/>
    <property type="evidence" value="ECO:0007669"/>
    <property type="project" value="UniProtKB-KW"/>
</dbReference>
<evidence type="ECO:0000313" key="16">
    <source>
        <dbReference type="EMBL" id="ENY71026.1"/>
    </source>
</evidence>
<feature type="domain" description="DEAD-box RNA helicase Q" evidence="15">
    <location>
        <begin position="1"/>
        <end position="29"/>
    </location>
</feature>
<comment type="similarity">
    <text evidence="7 11">Belongs to the DEAD box helicase family.</text>
</comment>
<dbReference type="PANTHER" id="PTHR47959:SF13">
    <property type="entry name" value="ATP-DEPENDENT RNA HELICASE RHLE"/>
    <property type="match status" value="1"/>
</dbReference>
<keyword evidence="5 11" id="KW-0347">Helicase</keyword>
<dbReference type="OrthoDB" id="5593728at2"/>
<dbReference type="PROSITE" id="PS00039">
    <property type="entry name" value="DEAD_ATP_HELICASE"/>
    <property type="match status" value="1"/>
</dbReference>
<feature type="domain" description="Helicase ATP-binding" evidence="13">
    <location>
        <begin position="32"/>
        <end position="206"/>
    </location>
</feature>
<dbReference type="PROSITE" id="PS51192">
    <property type="entry name" value="HELICASE_ATP_BIND_1"/>
    <property type="match status" value="1"/>
</dbReference>
<dbReference type="GO" id="GO:0016787">
    <property type="term" value="F:hydrolase activity"/>
    <property type="evidence" value="ECO:0007669"/>
    <property type="project" value="UniProtKB-KW"/>
</dbReference>
<dbReference type="EMBL" id="APVG01000046">
    <property type="protein sequence ID" value="ENY71026.1"/>
    <property type="molecule type" value="Genomic_DNA"/>
</dbReference>
<dbReference type="Gene3D" id="3.40.50.300">
    <property type="entry name" value="P-loop containing nucleotide triphosphate hydrolases"/>
    <property type="match status" value="2"/>
</dbReference>
<evidence type="ECO:0000259" key="13">
    <source>
        <dbReference type="PROSITE" id="PS51192"/>
    </source>
</evidence>
<evidence type="ECO:0000256" key="10">
    <source>
        <dbReference type="PROSITE-ProRule" id="PRU00552"/>
    </source>
</evidence>
<dbReference type="InterPro" id="IPR014001">
    <property type="entry name" value="Helicase_ATP-bd"/>
</dbReference>
<dbReference type="CDD" id="cd18787">
    <property type="entry name" value="SF2_C_DEAD"/>
    <property type="match status" value="1"/>
</dbReference>
<dbReference type="eggNOG" id="COG0513">
    <property type="taxonomic scope" value="Bacteria"/>
</dbReference>
<dbReference type="Proteomes" id="UP000023775">
    <property type="component" value="Unassembled WGS sequence"/>
</dbReference>
<comment type="caution">
    <text evidence="16">The sequence shown here is derived from an EMBL/GenBank/DDBJ whole genome shotgun (WGS) entry which is preliminary data.</text>
</comment>
<evidence type="ECO:0000256" key="5">
    <source>
        <dbReference type="ARBA" id="ARBA00022806"/>
    </source>
</evidence>
<dbReference type="PANTHER" id="PTHR47959">
    <property type="entry name" value="ATP-DEPENDENT RNA HELICASE RHLE-RELATED"/>
    <property type="match status" value="1"/>
</dbReference>
<dbReference type="SUPFAM" id="SSF52540">
    <property type="entry name" value="P-loop containing nucleoside triphosphate hydrolases"/>
    <property type="match status" value="1"/>
</dbReference>
<gene>
    <name evidence="16" type="ORF">G114_15186</name>
</gene>
<evidence type="ECO:0000256" key="2">
    <source>
        <dbReference type="ARBA" id="ARBA00022490"/>
    </source>
</evidence>
<keyword evidence="3 11" id="KW-0547">Nucleotide-binding</keyword>
<dbReference type="InterPro" id="IPR001650">
    <property type="entry name" value="Helicase_C-like"/>
</dbReference>
<dbReference type="SMART" id="SM00490">
    <property type="entry name" value="HELICc"/>
    <property type="match status" value="1"/>
</dbReference>
<dbReference type="InterPro" id="IPR027417">
    <property type="entry name" value="P-loop_NTPase"/>
</dbReference>
<dbReference type="AlphaFoldDB" id="N9VHY9"/>
<keyword evidence="2" id="KW-0963">Cytoplasm</keyword>
<sequence length="451" mass="49677">MTFNELGLSPHLLRAIDELGYTSPTPIQQAAIPAVLAGKDVLGGAQTGSGKTAGFALPLLHRLLDNHGRGQRTVRALILTPTRELAAQVGQQVTDYARHLPLRPLTVYGGVIIKPDIEALKKGVDVLIATPGRVLDLLTQRALSFERLEVLVLDEADRMLDMGFIRDIERILRTLPSERQTLLFSATFNDEVKRLADELLKDPQLIEVDPANTTAEKVRQRLVRVDRERKRELLSHLINEEQWEQGLIFVRTRHIADRLARQLQSDGHDAIAIHGEKSQGVRNQALSDFREGKVRLLVATDVAARGLDIDRLEHVVNFELPQSPEDYIHRVGRTGRAGRGGVALSLVCPEEQAQLKALERFLGESLTCEEIPGFEPSGKPTRQTLPGSKPVQNPPRKGKGAGPKPAAPKSAKPAKAAKPAPKSKPADTGGDEIGFMPVRRQSRQLLQEDDE</sequence>
<evidence type="ECO:0000256" key="6">
    <source>
        <dbReference type="ARBA" id="ARBA00022840"/>
    </source>
</evidence>
<dbReference type="SMART" id="SM00487">
    <property type="entry name" value="DEXDc"/>
    <property type="match status" value="1"/>
</dbReference>
<protein>
    <recommendedName>
        <fullName evidence="9">DEAD-box ATP-dependent RNA helicase RhpA</fullName>
        <ecNumber evidence="1">3.6.4.13</ecNumber>
    </recommendedName>
</protein>
<accession>N9VHY9</accession>
<feature type="domain" description="Helicase C-terminal" evidence="14">
    <location>
        <begin position="217"/>
        <end position="379"/>
    </location>
</feature>
<evidence type="ECO:0000313" key="17">
    <source>
        <dbReference type="Proteomes" id="UP000023775"/>
    </source>
</evidence>
<dbReference type="InterPro" id="IPR014014">
    <property type="entry name" value="RNA_helicase_DEAD_Q_motif"/>
</dbReference>
<dbReference type="Pfam" id="PF00271">
    <property type="entry name" value="Helicase_C"/>
    <property type="match status" value="1"/>
</dbReference>
<dbReference type="GO" id="GO:0009266">
    <property type="term" value="P:response to temperature stimulus"/>
    <property type="evidence" value="ECO:0007669"/>
    <property type="project" value="UniProtKB-ARBA"/>
</dbReference>
<feature type="short sequence motif" description="Q motif" evidence="10">
    <location>
        <begin position="1"/>
        <end position="29"/>
    </location>
</feature>
<dbReference type="InterPro" id="IPR011545">
    <property type="entry name" value="DEAD/DEAH_box_helicase_dom"/>
</dbReference>
<organism evidence="16 17">
    <name type="scientific">Aeromonas diversa CDC 2478-85</name>
    <dbReference type="NCBI Taxonomy" id="1268237"/>
    <lineage>
        <taxon>Bacteria</taxon>
        <taxon>Pseudomonadati</taxon>
        <taxon>Pseudomonadota</taxon>
        <taxon>Gammaproteobacteria</taxon>
        <taxon>Aeromonadales</taxon>
        <taxon>Aeromonadaceae</taxon>
        <taxon>Aeromonas</taxon>
    </lineage>
</organism>
<dbReference type="PATRIC" id="fig|1268237.3.peg.2988"/>
<evidence type="ECO:0000256" key="3">
    <source>
        <dbReference type="ARBA" id="ARBA00022741"/>
    </source>
</evidence>
<dbReference type="GO" id="GO:0003676">
    <property type="term" value="F:nucleic acid binding"/>
    <property type="evidence" value="ECO:0007669"/>
    <property type="project" value="InterPro"/>
</dbReference>
<comment type="catalytic activity">
    <reaction evidence="8">
        <text>ATP + H2O = ADP + phosphate + H(+)</text>
        <dbReference type="Rhea" id="RHEA:13065"/>
        <dbReference type="ChEBI" id="CHEBI:15377"/>
        <dbReference type="ChEBI" id="CHEBI:15378"/>
        <dbReference type="ChEBI" id="CHEBI:30616"/>
        <dbReference type="ChEBI" id="CHEBI:43474"/>
        <dbReference type="ChEBI" id="CHEBI:456216"/>
        <dbReference type="EC" id="3.6.4.13"/>
    </reaction>
</comment>
<dbReference type="GO" id="GO:0042255">
    <property type="term" value="P:ribosome assembly"/>
    <property type="evidence" value="ECO:0007669"/>
    <property type="project" value="UniProtKB-ARBA"/>
</dbReference>
<evidence type="ECO:0000259" key="15">
    <source>
        <dbReference type="PROSITE" id="PS51195"/>
    </source>
</evidence>
<dbReference type="PROSITE" id="PS51194">
    <property type="entry name" value="HELICASE_CTER"/>
    <property type="match status" value="1"/>
</dbReference>
<dbReference type="GO" id="GO:0003724">
    <property type="term" value="F:RNA helicase activity"/>
    <property type="evidence" value="ECO:0007669"/>
    <property type="project" value="UniProtKB-EC"/>
</dbReference>
<evidence type="ECO:0000256" key="9">
    <source>
        <dbReference type="ARBA" id="ARBA00074363"/>
    </source>
</evidence>
<dbReference type="InterPro" id="IPR000629">
    <property type="entry name" value="RNA-helicase_DEAD-box_CS"/>
</dbReference>
<evidence type="ECO:0000256" key="8">
    <source>
        <dbReference type="ARBA" id="ARBA00047984"/>
    </source>
</evidence>
<evidence type="ECO:0000256" key="7">
    <source>
        <dbReference type="ARBA" id="ARBA00038437"/>
    </source>
</evidence>
<dbReference type="FunFam" id="3.40.50.300:FF:000468">
    <property type="entry name" value="ATP-dependent RNA helicase RhlE"/>
    <property type="match status" value="1"/>
</dbReference>
<dbReference type="InterPro" id="IPR044742">
    <property type="entry name" value="DEAD/DEAH_RhlB"/>
</dbReference>
<dbReference type="GO" id="GO:0005829">
    <property type="term" value="C:cytosol"/>
    <property type="evidence" value="ECO:0007669"/>
    <property type="project" value="TreeGrafter"/>
</dbReference>
<evidence type="ECO:0000256" key="12">
    <source>
        <dbReference type="SAM" id="MobiDB-lite"/>
    </source>
</evidence>
<feature type="compositionally biased region" description="Low complexity" evidence="12">
    <location>
        <begin position="402"/>
        <end position="420"/>
    </location>
</feature>
<dbReference type="EC" id="3.6.4.13" evidence="1"/>
<proteinExistence type="inferred from homology"/>
<dbReference type="RefSeq" id="WP_005357494.1">
    <property type="nucleotide sequence ID" value="NZ_APVG01000046.1"/>
</dbReference>
<feature type="region of interest" description="Disordered" evidence="12">
    <location>
        <begin position="371"/>
        <end position="451"/>
    </location>
</feature>
<dbReference type="Pfam" id="PF00270">
    <property type="entry name" value="DEAD"/>
    <property type="match status" value="1"/>
</dbReference>
<keyword evidence="17" id="KW-1185">Reference proteome</keyword>
<evidence type="ECO:0000256" key="4">
    <source>
        <dbReference type="ARBA" id="ARBA00022801"/>
    </source>
</evidence>
<dbReference type="CDD" id="cd00268">
    <property type="entry name" value="DEADc"/>
    <property type="match status" value="1"/>
</dbReference>
<dbReference type="FunFam" id="3.40.50.300:FF:000108">
    <property type="entry name" value="ATP-dependent RNA helicase RhlE"/>
    <property type="match status" value="1"/>
</dbReference>
<dbReference type="InterPro" id="IPR050079">
    <property type="entry name" value="DEAD_box_RNA_helicase"/>
</dbReference>
<reference evidence="16 17" key="1">
    <citation type="journal article" date="2013" name="Genome Announc.">
        <title>Draft Genome Sequence of the Aeromonas diversa Type Strain.</title>
        <authorList>
            <person name="Farfan M."/>
            <person name="Spataro N."/>
            <person name="Sanglas A."/>
            <person name="Albarral V."/>
            <person name="Loren J.G."/>
            <person name="Bosch E."/>
            <person name="Fuste M.C."/>
        </authorList>
    </citation>
    <scope>NUCLEOTIDE SEQUENCE [LARGE SCALE GENOMIC DNA]</scope>
    <source>
        <strain evidence="16 17">2478-85</strain>
    </source>
</reference>
<evidence type="ECO:0000256" key="11">
    <source>
        <dbReference type="RuleBase" id="RU000492"/>
    </source>
</evidence>
<evidence type="ECO:0000256" key="1">
    <source>
        <dbReference type="ARBA" id="ARBA00012552"/>
    </source>
</evidence>
<dbReference type="PROSITE" id="PS51195">
    <property type="entry name" value="Q_MOTIF"/>
    <property type="match status" value="1"/>
</dbReference>
<keyword evidence="4 11" id="KW-0378">Hydrolase</keyword>